<sequence>MSSNAELPQWKEDLLAFRRAYFPPLETDEDVENYRELNRFIDKITETKPKIQRPPFSNVSFDTLNAKGITVYHGLDWRPDGATEAIAYGRVTSPGARTVEDTRRNVDEILKYVFLKSSEAGCGILVNTLLMHIASNLETDESGFAIVPEYRAEDTPPEGMDDVFGGIVDYMLFYGDKRVRDEAVRSIIFPFTDLNRENFKFIKCNIYEAKPLSNCLPQAMMAAIIKARHLQLNVFRGCVTNGKKWVFFIYNAEDPTGEDRQAVHWLGPINLGTLRSPTGNLEAILGVLRDWVEHTNDNHLRFFKY</sequence>
<evidence type="ECO:0000313" key="1">
    <source>
        <dbReference type="EMBL" id="KAF9479105.1"/>
    </source>
</evidence>
<comment type="caution">
    <text evidence="1">The sequence shown here is derived from an EMBL/GenBank/DDBJ whole genome shotgun (WGS) entry which is preliminary data.</text>
</comment>
<dbReference type="EMBL" id="MU155220">
    <property type="protein sequence ID" value="KAF9479105.1"/>
    <property type="molecule type" value="Genomic_DNA"/>
</dbReference>
<name>A0A9P5Z3D1_9AGAR</name>
<gene>
    <name evidence="1" type="ORF">BDN70DRAFT_921479</name>
</gene>
<keyword evidence="2" id="KW-1185">Reference proteome</keyword>
<organism evidence="1 2">
    <name type="scientific">Pholiota conissans</name>
    <dbReference type="NCBI Taxonomy" id="109636"/>
    <lineage>
        <taxon>Eukaryota</taxon>
        <taxon>Fungi</taxon>
        <taxon>Dikarya</taxon>
        <taxon>Basidiomycota</taxon>
        <taxon>Agaricomycotina</taxon>
        <taxon>Agaricomycetes</taxon>
        <taxon>Agaricomycetidae</taxon>
        <taxon>Agaricales</taxon>
        <taxon>Agaricineae</taxon>
        <taxon>Strophariaceae</taxon>
        <taxon>Pholiota</taxon>
    </lineage>
</organism>
<dbReference type="OrthoDB" id="3248728at2759"/>
<evidence type="ECO:0000313" key="2">
    <source>
        <dbReference type="Proteomes" id="UP000807469"/>
    </source>
</evidence>
<protein>
    <submittedName>
        <fullName evidence="1">Uncharacterized protein</fullName>
    </submittedName>
</protein>
<dbReference type="AlphaFoldDB" id="A0A9P5Z3D1"/>
<dbReference type="Proteomes" id="UP000807469">
    <property type="component" value="Unassembled WGS sequence"/>
</dbReference>
<proteinExistence type="predicted"/>
<accession>A0A9P5Z3D1</accession>
<reference evidence="1" key="1">
    <citation type="submission" date="2020-11" db="EMBL/GenBank/DDBJ databases">
        <authorList>
            <consortium name="DOE Joint Genome Institute"/>
            <person name="Ahrendt S."/>
            <person name="Riley R."/>
            <person name="Andreopoulos W."/>
            <person name="Labutti K."/>
            <person name="Pangilinan J."/>
            <person name="Ruiz-Duenas F.J."/>
            <person name="Barrasa J.M."/>
            <person name="Sanchez-Garcia M."/>
            <person name="Camarero S."/>
            <person name="Miyauchi S."/>
            <person name="Serrano A."/>
            <person name="Linde D."/>
            <person name="Babiker R."/>
            <person name="Drula E."/>
            <person name="Ayuso-Fernandez I."/>
            <person name="Pacheco R."/>
            <person name="Padilla G."/>
            <person name="Ferreira P."/>
            <person name="Barriuso J."/>
            <person name="Kellner H."/>
            <person name="Castanera R."/>
            <person name="Alfaro M."/>
            <person name="Ramirez L."/>
            <person name="Pisabarro A.G."/>
            <person name="Kuo A."/>
            <person name="Tritt A."/>
            <person name="Lipzen A."/>
            <person name="He G."/>
            <person name="Yan M."/>
            <person name="Ng V."/>
            <person name="Cullen D."/>
            <person name="Martin F."/>
            <person name="Rosso M.-N."/>
            <person name="Henrissat B."/>
            <person name="Hibbett D."/>
            <person name="Martinez A.T."/>
            <person name="Grigoriev I.V."/>
        </authorList>
    </citation>
    <scope>NUCLEOTIDE SEQUENCE</scope>
    <source>
        <strain evidence="1">CIRM-BRFM 674</strain>
    </source>
</reference>